<keyword evidence="3" id="KW-1185">Reference proteome</keyword>
<gene>
    <name evidence="2" type="ORF">DEM27_00260</name>
</gene>
<name>A0A2U2DWT8_9HYPH</name>
<dbReference type="Pfam" id="PF21834">
    <property type="entry name" value="DUF6894"/>
    <property type="match status" value="1"/>
</dbReference>
<evidence type="ECO:0000313" key="3">
    <source>
        <dbReference type="Proteomes" id="UP000245252"/>
    </source>
</evidence>
<accession>A0A2U2DWT8</accession>
<reference evidence="2 3" key="1">
    <citation type="submission" date="2018-05" db="EMBL/GenBank/DDBJ databases">
        <title>The draft genome of strain NS-104.</title>
        <authorList>
            <person name="Hang P."/>
            <person name="Jiang J."/>
        </authorList>
    </citation>
    <scope>NUCLEOTIDE SEQUENCE [LARGE SCALE GENOMIC DNA]</scope>
    <source>
        <strain evidence="2 3">NS-104</strain>
    </source>
</reference>
<dbReference type="AlphaFoldDB" id="A0A2U2DWT8"/>
<proteinExistence type="predicted"/>
<organism evidence="2 3">
    <name type="scientific">Metarhizobium album</name>
    <dbReference type="NCBI Taxonomy" id="2182425"/>
    <lineage>
        <taxon>Bacteria</taxon>
        <taxon>Pseudomonadati</taxon>
        <taxon>Pseudomonadota</taxon>
        <taxon>Alphaproteobacteria</taxon>
        <taxon>Hyphomicrobiales</taxon>
        <taxon>Rhizobiaceae</taxon>
        <taxon>Metarhizobium</taxon>
    </lineage>
</organism>
<dbReference type="EMBL" id="QFBC01000001">
    <property type="protein sequence ID" value="PWE57682.1"/>
    <property type="molecule type" value="Genomic_DNA"/>
</dbReference>
<evidence type="ECO:0000313" key="2">
    <source>
        <dbReference type="EMBL" id="PWE57682.1"/>
    </source>
</evidence>
<sequence>MAAEKDVIMGRFFFDISNGDGDSTDDDGVEFPTAAAAEDELAKVLGDVVREAVVRERNGRVVVRVRDESGNVCMKGMLDFAIENLPTS</sequence>
<evidence type="ECO:0000259" key="1">
    <source>
        <dbReference type="Pfam" id="PF21834"/>
    </source>
</evidence>
<protein>
    <recommendedName>
        <fullName evidence="1">DUF6894 domain-containing protein</fullName>
    </recommendedName>
</protein>
<dbReference type="InterPro" id="IPR054189">
    <property type="entry name" value="DUF6894"/>
</dbReference>
<feature type="domain" description="DUF6894" evidence="1">
    <location>
        <begin position="11"/>
        <end position="75"/>
    </location>
</feature>
<comment type="caution">
    <text evidence="2">The sequence shown here is derived from an EMBL/GenBank/DDBJ whole genome shotgun (WGS) entry which is preliminary data.</text>
</comment>
<dbReference type="Proteomes" id="UP000245252">
    <property type="component" value="Unassembled WGS sequence"/>
</dbReference>